<dbReference type="GO" id="GO:0003824">
    <property type="term" value="F:catalytic activity"/>
    <property type="evidence" value="ECO:0007669"/>
    <property type="project" value="InterPro"/>
</dbReference>
<dbReference type="InterPro" id="IPR011013">
    <property type="entry name" value="Gal_mutarotase_sf_dom"/>
</dbReference>
<dbReference type="InterPro" id="IPR014718">
    <property type="entry name" value="GH-type_carb-bd"/>
</dbReference>
<accession>A0A381T163</accession>
<protein>
    <recommendedName>
        <fullName evidence="2">DUF4432 domain-containing protein</fullName>
    </recommendedName>
</protein>
<dbReference type="InterPro" id="IPR027839">
    <property type="entry name" value="DUF4432"/>
</dbReference>
<sequence>MNYQDERTNYCRLSDSWTYRGLKTVIIENEIVRITVLADKGADIYSFVHKKTDTDFMWRSPWGVRNPRNTVPPTGDPSSVWLDYYEGGWQTVVPHGGYSDRVYGADFGIHGDVNLIPWDTQVIKDTPNEVSVRFNARSVRMPMSVSKTLSLVSGSAMLRIEEAVTNEGEEDLDIVWLEHIAIGAPVLSDKAKLYVPKSKLLSHPESIDPNSKLQPNFSGEWPNINAKDGSVIDFTNIPPKEDRSLDMAYMTEMSEGWYALVNEESNIGWAVSYPVETFKYLWYWRNFGGGYGYPWYGRCYNAGLEPCTSFGNGGIKQAQENGTALNIAAGQTVSATITAGAFTGQGTVSHVDTNGKVTFN</sequence>
<evidence type="ECO:0008006" key="2">
    <source>
        <dbReference type="Google" id="ProtNLM"/>
    </source>
</evidence>
<organism evidence="1">
    <name type="scientific">marine metagenome</name>
    <dbReference type="NCBI Taxonomy" id="408172"/>
    <lineage>
        <taxon>unclassified sequences</taxon>
        <taxon>metagenomes</taxon>
        <taxon>ecological metagenomes</taxon>
    </lineage>
</organism>
<dbReference type="Gene3D" id="2.70.98.10">
    <property type="match status" value="1"/>
</dbReference>
<gene>
    <name evidence="1" type="ORF">METZ01_LOCUS62819</name>
</gene>
<name>A0A381T163_9ZZZZ</name>
<evidence type="ECO:0000313" key="1">
    <source>
        <dbReference type="EMBL" id="SVA09965.1"/>
    </source>
</evidence>
<reference evidence="1" key="1">
    <citation type="submission" date="2018-05" db="EMBL/GenBank/DDBJ databases">
        <authorList>
            <person name="Lanie J.A."/>
            <person name="Ng W.-L."/>
            <person name="Kazmierczak K.M."/>
            <person name="Andrzejewski T.M."/>
            <person name="Davidsen T.M."/>
            <person name="Wayne K.J."/>
            <person name="Tettelin H."/>
            <person name="Glass J.I."/>
            <person name="Rusch D."/>
            <person name="Podicherti R."/>
            <person name="Tsui H.-C.T."/>
            <person name="Winkler M.E."/>
        </authorList>
    </citation>
    <scope>NUCLEOTIDE SEQUENCE</scope>
</reference>
<dbReference type="Pfam" id="PF14486">
    <property type="entry name" value="DUF4432"/>
    <property type="match status" value="1"/>
</dbReference>
<dbReference type="AlphaFoldDB" id="A0A381T163"/>
<dbReference type="GO" id="GO:0030246">
    <property type="term" value="F:carbohydrate binding"/>
    <property type="evidence" value="ECO:0007669"/>
    <property type="project" value="InterPro"/>
</dbReference>
<dbReference type="EMBL" id="UINC01003874">
    <property type="protein sequence ID" value="SVA09965.1"/>
    <property type="molecule type" value="Genomic_DNA"/>
</dbReference>
<dbReference type="GO" id="GO:0005975">
    <property type="term" value="P:carbohydrate metabolic process"/>
    <property type="evidence" value="ECO:0007669"/>
    <property type="project" value="InterPro"/>
</dbReference>
<proteinExistence type="predicted"/>
<dbReference type="SUPFAM" id="SSF74650">
    <property type="entry name" value="Galactose mutarotase-like"/>
    <property type="match status" value="1"/>
</dbReference>